<proteinExistence type="predicted"/>
<dbReference type="PANTHER" id="PTHR22946:SF9">
    <property type="entry name" value="POLYKETIDE TRANSFERASE AF380"/>
    <property type="match status" value="1"/>
</dbReference>
<dbReference type="SUPFAM" id="SSF53474">
    <property type="entry name" value="alpha/beta-Hydrolases"/>
    <property type="match status" value="1"/>
</dbReference>
<reference evidence="3 4" key="1">
    <citation type="submission" date="2023-07" db="EMBL/GenBank/DDBJ databases">
        <title>Genomic Encyclopedia of Type Strains, Phase IV (KMG-IV): sequencing the most valuable type-strain genomes for metagenomic binning, comparative biology and taxonomic classification.</title>
        <authorList>
            <person name="Goeker M."/>
        </authorList>
    </citation>
    <scope>NUCLEOTIDE SEQUENCE [LARGE SCALE GENOMIC DNA]</scope>
    <source>
        <strain evidence="3 4">DSM 3770</strain>
    </source>
</reference>
<dbReference type="InterPro" id="IPR002925">
    <property type="entry name" value="Dienelactn_hydro"/>
</dbReference>
<dbReference type="Proteomes" id="UP001241747">
    <property type="component" value="Unassembled WGS sequence"/>
</dbReference>
<protein>
    <submittedName>
        <fullName evidence="3">Pimeloyl-ACP methyl ester carboxylesterase</fullName>
    </submittedName>
</protein>
<keyword evidence="1" id="KW-0378">Hydrolase</keyword>
<dbReference type="InterPro" id="IPR029058">
    <property type="entry name" value="AB_hydrolase_fold"/>
</dbReference>
<evidence type="ECO:0000313" key="4">
    <source>
        <dbReference type="Proteomes" id="UP001241747"/>
    </source>
</evidence>
<evidence type="ECO:0000256" key="1">
    <source>
        <dbReference type="ARBA" id="ARBA00022801"/>
    </source>
</evidence>
<dbReference type="EMBL" id="JAUSVY010000003">
    <property type="protein sequence ID" value="MDQ0504644.1"/>
    <property type="molecule type" value="Genomic_DNA"/>
</dbReference>
<organism evidence="3 4">
    <name type="scientific">Xanthobacter agilis</name>
    <dbReference type="NCBI Taxonomy" id="47492"/>
    <lineage>
        <taxon>Bacteria</taxon>
        <taxon>Pseudomonadati</taxon>
        <taxon>Pseudomonadota</taxon>
        <taxon>Alphaproteobacteria</taxon>
        <taxon>Hyphomicrobiales</taxon>
        <taxon>Xanthobacteraceae</taxon>
        <taxon>Xanthobacter</taxon>
    </lineage>
</organism>
<dbReference type="InterPro" id="IPR050261">
    <property type="entry name" value="FrsA_esterase"/>
</dbReference>
<keyword evidence="4" id="KW-1185">Reference proteome</keyword>
<feature type="domain" description="Dienelactone hydrolase" evidence="2">
    <location>
        <begin position="24"/>
        <end position="197"/>
    </location>
</feature>
<evidence type="ECO:0000313" key="3">
    <source>
        <dbReference type="EMBL" id="MDQ0504644.1"/>
    </source>
</evidence>
<comment type="caution">
    <text evidence="3">The sequence shown here is derived from an EMBL/GenBank/DDBJ whole genome shotgun (WGS) entry which is preliminary data.</text>
</comment>
<dbReference type="PANTHER" id="PTHR22946">
    <property type="entry name" value="DIENELACTONE HYDROLASE DOMAIN-CONTAINING PROTEIN-RELATED"/>
    <property type="match status" value="1"/>
</dbReference>
<dbReference type="Gene3D" id="3.40.50.1820">
    <property type="entry name" value="alpha/beta hydrolase"/>
    <property type="match status" value="1"/>
</dbReference>
<evidence type="ECO:0000259" key="2">
    <source>
        <dbReference type="Pfam" id="PF01738"/>
    </source>
</evidence>
<dbReference type="Pfam" id="PF01738">
    <property type="entry name" value="DLH"/>
    <property type="match status" value="1"/>
</dbReference>
<gene>
    <name evidence="3" type="ORF">QOZ94_001426</name>
</gene>
<sequence>MSPVSAPGHDVSVAPLGLAGELCVPPQARALVVFAHGSGSGFQSPRNRQVAEYLHGEGFATLLFDLLLPEESGDPRKMFDPMLLSDRLLGAVDWAATVPGLGALPVGLFGASTGAAAALVTAARAPDRVGAIVARGGRPDLVLAVLALVRVPTLLLVGGADAEVLELNRRALIRFGGPVALEVIPGAHHLFEEPGALDQVARRAGGWFRQHLCSGGQTP</sequence>
<dbReference type="RefSeq" id="WP_237347477.1">
    <property type="nucleotide sequence ID" value="NZ_JABWGX010000036.1"/>
</dbReference>
<accession>A0ABU0LBY8</accession>
<name>A0ABU0LBY8_XANAG</name>